<keyword evidence="4 10" id="KW-0812">Transmembrane</keyword>
<evidence type="ECO:0000313" key="15">
    <source>
        <dbReference type="Proteomes" id="UP001354989"/>
    </source>
</evidence>
<dbReference type="Proteomes" id="UP001354989">
    <property type="component" value="Plasmid pPP3"/>
</dbReference>
<evidence type="ECO:0000256" key="7">
    <source>
        <dbReference type="ARBA" id="ARBA00023136"/>
    </source>
</evidence>
<keyword evidence="5" id="KW-0732">Signal</keyword>
<accession>A0ABN6LEM3</accession>
<feature type="domain" description="TonB-dependent receptor plug" evidence="13">
    <location>
        <begin position="47"/>
        <end position="144"/>
    </location>
</feature>
<evidence type="ECO:0000256" key="10">
    <source>
        <dbReference type="PROSITE-ProRule" id="PRU01360"/>
    </source>
</evidence>
<dbReference type="Gene3D" id="2.170.130.10">
    <property type="entry name" value="TonB-dependent receptor, plug domain"/>
    <property type="match status" value="1"/>
</dbReference>
<evidence type="ECO:0000256" key="8">
    <source>
        <dbReference type="ARBA" id="ARBA00023170"/>
    </source>
</evidence>
<evidence type="ECO:0000256" key="2">
    <source>
        <dbReference type="ARBA" id="ARBA00022448"/>
    </source>
</evidence>
<organism evidence="14 15">
    <name type="scientific">Persicobacter psychrovividus</name>
    <dbReference type="NCBI Taxonomy" id="387638"/>
    <lineage>
        <taxon>Bacteria</taxon>
        <taxon>Pseudomonadati</taxon>
        <taxon>Bacteroidota</taxon>
        <taxon>Cytophagia</taxon>
        <taxon>Cytophagales</taxon>
        <taxon>Persicobacteraceae</taxon>
        <taxon>Persicobacter</taxon>
    </lineage>
</organism>
<dbReference type="InterPro" id="IPR000531">
    <property type="entry name" value="Beta-barrel_TonB"/>
</dbReference>
<keyword evidence="6 11" id="KW-0798">TonB box</keyword>
<evidence type="ECO:0000256" key="4">
    <source>
        <dbReference type="ARBA" id="ARBA00022692"/>
    </source>
</evidence>
<reference evidence="14 15" key="1">
    <citation type="submission" date="2021-12" db="EMBL/GenBank/DDBJ databases">
        <title>Genome sequencing of bacteria with rrn-lacking chromosome and rrn-plasmid.</title>
        <authorList>
            <person name="Anda M."/>
            <person name="Iwasaki W."/>
        </authorList>
    </citation>
    <scope>NUCLEOTIDE SEQUENCE [LARGE SCALE GENOMIC DNA]</scope>
    <source>
        <strain evidence="14 15">NBRC 101262</strain>
        <plasmid evidence="14 15">pPP3</plasmid>
    </source>
</reference>
<protein>
    <submittedName>
        <fullName evidence="14">TonB-dependent receptor</fullName>
    </submittedName>
</protein>
<dbReference type="RefSeq" id="WP_338399059.1">
    <property type="nucleotide sequence ID" value="NZ_AP025295.1"/>
</dbReference>
<dbReference type="EMBL" id="AP025295">
    <property type="protein sequence ID" value="BDD01643.1"/>
    <property type="molecule type" value="Genomic_DNA"/>
</dbReference>
<keyword evidence="14" id="KW-0614">Plasmid</keyword>
<evidence type="ECO:0000259" key="12">
    <source>
        <dbReference type="Pfam" id="PF00593"/>
    </source>
</evidence>
<dbReference type="PROSITE" id="PS52016">
    <property type="entry name" value="TONB_DEPENDENT_REC_3"/>
    <property type="match status" value="1"/>
</dbReference>
<dbReference type="Pfam" id="PF07715">
    <property type="entry name" value="Plug"/>
    <property type="match status" value="1"/>
</dbReference>
<dbReference type="SUPFAM" id="SSF56935">
    <property type="entry name" value="Porins"/>
    <property type="match status" value="1"/>
</dbReference>
<feature type="domain" description="TonB-dependent receptor-like beta-barrel" evidence="12">
    <location>
        <begin position="236"/>
        <end position="616"/>
    </location>
</feature>
<keyword evidence="9 10" id="KW-0998">Cell outer membrane</keyword>
<dbReference type="PANTHER" id="PTHR30069">
    <property type="entry name" value="TONB-DEPENDENT OUTER MEMBRANE RECEPTOR"/>
    <property type="match status" value="1"/>
</dbReference>
<dbReference type="Pfam" id="PF00593">
    <property type="entry name" value="TonB_dep_Rec_b-barrel"/>
    <property type="match status" value="1"/>
</dbReference>
<proteinExistence type="inferred from homology"/>
<dbReference type="PANTHER" id="PTHR30069:SF29">
    <property type="entry name" value="HEMOGLOBIN AND HEMOGLOBIN-HAPTOGLOBIN-BINDING PROTEIN 1-RELATED"/>
    <property type="match status" value="1"/>
</dbReference>
<keyword evidence="7 10" id="KW-0472">Membrane</keyword>
<dbReference type="InterPro" id="IPR039426">
    <property type="entry name" value="TonB-dep_rcpt-like"/>
</dbReference>
<evidence type="ECO:0000256" key="5">
    <source>
        <dbReference type="ARBA" id="ARBA00022729"/>
    </source>
</evidence>
<keyword evidence="2 10" id="KW-0813">Transport</keyword>
<comment type="subcellular location">
    <subcellularLocation>
        <location evidence="1 10">Cell outer membrane</location>
        <topology evidence="1 10">Multi-pass membrane protein</topology>
    </subcellularLocation>
</comment>
<keyword evidence="15" id="KW-1185">Reference proteome</keyword>
<evidence type="ECO:0000313" key="14">
    <source>
        <dbReference type="EMBL" id="BDD01643.1"/>
    </source>
</evidence>
<evidence type="ECO:0000259" key="13">
    <source>
        <dbReference type="Pfam" id="PF07715"/>
    </source>
</evidence>
<gene>
    <name evidence="14" type="ORF">PEPS_39230</name>
</gene>
<comment type="similarity">
    <text evidence="10 11">Belongs to the TonB-dependent receptor family.</text>
</comment>
<evidence type="ECO:0000256" key="1">
    <source>
        <dbReference type="ARBA" id="ARBA00004571"/>
    </source>
</evidence>
<keyword evidence="3 10" id="KW-1134">Transmembrane beta strand</keyword>
<dbReference type="Gene3D" id="2.40.170.20">
    <property type="entry name" value="TonB-dependent receptor, beta-barrel domain"/>
    <property type="match status" value="1"/>
</dbReference>
<dbReference type="InterPro" id="IPR036942">
    <property type="entry name" value="Beta-barrel_TonB_sf"/>
</dbReference>
<geneLocation type="plasmid" evidence="14 15">
    <name>pPP3</name>
</geneLocation>
<evidence type="ECO:0000256" key="11">
    <source>
        <dbReference type="RuleBase" id="RU003357"/>
    </source>
</evidence>
<sequence length="643" mass="74325">MTHFLSILMCIAYFGALNPADTSKAVVLKGIQVYDLKIEDRQSFKQSKIDSLTLQENLSASLGDLLTLRTPIFIKSYGAGGAQTISLRGTGASHTQLYWNGINLNSPMLGQVDLSLFPVSFSDEVKVDYGASSLLYGTGGLGGAIHMNNRVDFQQVTDFRLSQSTGSFSNFVSSMSLTKGNHLWQSTTKAYVKTVKNDFQYWNVNIGSEPVHSTNINGEQQQYGLMQEVHRKLNNGDRIGLRLWGQYNDRSLPPTTITPDSYGWQQDASLRSLLDYERKRANHLLTANVAYMKEFVRYKDKKSGNDSRSLVDIVQSNIRLNQKLKENIFLRLGANYTLDIAHSDNYAEPQELVTTRRTQSKQDVYSELEYSPNSAWTLSMLLRQQWIDGDRKPFLPSLGYKYQHENNQQLWAWSVRGNISRNFHAPSLNDRYWWPVGNPDLLPEEGWEGETAFQIERKSSSSYFNSETTLFFSYINNWIIWQPGVFNLWRPENMTLVFSRGIEQNFRYHFKTGQLQHELFTNLSWTKAENQKPKNDRDVSVGKQLIYTPVFSLQAYYRVIYKGWKITVEESAYGKRYTKTDETQYLPAYLLTNMVVAKDLRWHKQQFNVQLRINNLMNYHYQSVAFRPMPPRNFLLTLSYFVK</sequence>
<dbReference type="InterPro" id="IPR037066">
    <property type="entry name" value="Plug_dom_sf"/>
</dbReference>
<evidence type="ECO:0000256" key="9">
    <source>
        <dbReference type="ARBA" id="ARBA00023237"/>
    </source>
</evidence>
<evidence type="ECO:0000256" key="6">
    <source>
        <dbReference type="ARBA" id="ARBA00023077"/>
    </source>
</evidence>
<name>A0ABN6LEM3_9BACT</name>
<evidence type="ECO:0000256" key="3">
    <source>
        <dbReference type="ARBA" id="ARBA00022452"/>
    </source>
</evidence>
<keyword evidence="8 14" id="KW-0675">Receptor</keyword>
<dbReference type="InterPro" id="IPR012910">
    <property type="entry name" value="Plug_dom"/>
</dbReference>